<evidence type="ECO:0000256" key="1">
    <source>
        <dbReference type="ARBA" id="ARBA00012797"/>
    </source>
</evidence>
<keyword evidence="5" id="KW-0949">S-adenosyl-L-methionine</keyword>
<feature type="compositionally biased region" description="Acidic residues" evidence="9">
    <location>
        <begin position="558"/>
        <end position="579"/>
    </location>
</feature>
<dbReference type="InterPro" id="IPR028564">
    <property type="entry name" value="MT_TRM10-typ"/>
</dbReference>
<feature type="compositionally biased region" description="Polar residues" evidence="9">
    <location>
        <begin position="373"/>
        <end position="390"/>
    </location>
</feature>
<feature type="compositionally biased region" description="Basic and acidic residues" evidence="9">
    <location>
        <begin position="91"/>
        <end position="101"/>
    </location>
</feature>
<feature type="region of interest" description="Disordered" evidence="9">
    <location>
        <begin position="503"/>
        <end position="600"/>
    </location>
</feature>
<dbReference type="OrthoDB" id="278300at2759"/>
<feature type="compositionally biased region" description="Acidic residues" evidence="9">
    <location>
        <begin position="536"/>
        <end position="546"/>
    </location>
</feature>
<feature type="compositionally biased region" description="Basic and acidic residues" evidence="9">
    <location>
        <begin position="357"/>
        <end position="370"/>
    </location>
</feature>
<sequence>MAAREVEERPTKLRKLDLNDAAPAADQANTTVPPVLLQADEAVKGSPENPSASNGIPQQLAANLTGTPADRGEDSREDSDEAAELGKKRRRDPDPAEHERLLLQQQQQQQQNGEPTERLSKSQLKKLRRREEWEANRDHRKAKRKQKIQEKRARKREARDEEAQRLQLLLQQSPQEPKQDEVQHPKSIPESVHPQVSKPKHPRHIQVPMTILIDCGFDDLMMEKERISLGSQITRAYSDNHHAPYQAHLVISSWGGLLKERFDTVLHKHYLNWKGVRFEKGDFVDAAKKMDTIMKDPKIGGQLVGFLDRFAPGHTHGSAAQHEQQKPADTDTGTDAVPPNKATTESSPNADMAIKPEPPRAHTLAPEHPESAQGDTAQASSDPTAATVPSSGHPLARPRGEIIYLTSDSPNTLFTLSPYSTYIVGGLVDKNRHKGICLKTACDRGIKTAKLPIGEFLEMSSRKVLATNHVVEILLRWLEEATAGGEEGAWGRAFLRVIPKRKGGKLRGQDGGHETEERVDQDGAEENAGDKNNEQGDQDGDEENAADENYQREHLDGDVENADDENNEQEDQDGDEDKADAEVQMNDAHDSESTDHALAT</sequence>
<feature type="compositionally biased region" description="Basic and acidic residues" evidence="9">
    <location>
        <begin position="587"/>
        <end position="600"/>
    </location>
</feature>
<evidence type="ECO:0000256" key="9">
    <source>
        <dbReference type="SAM" id="MobiDB-lite"/>
    </source>
</evidence>
<reference evidence="11 12" key="1">
    <citation type="submission" date="2013-03" db="EMBL/GenBank/DDBJ databases">
        <title>The Genome Sequence of Cladophialophora carrionii CBS 160.54.</title>
        <authorList>
            <consortium name="The Broad Institute Genomics Platform"/>
            <person name="Cuomo C."/>
            <person name="de Hoog S."/>
            <person name="Gorbushina A."/>
            <person name="Walker B."/>
            <person name="Young S.K."/>
            <person name="Zeng Q."/>
            <person name="Gargeya S."/>
            <person name="Fitzgerald M."/>
            <person name="Haas B."/>
            <person name="Abouelleil A."/>
            <person name="Allen A.W."/>
            <person name="Alvarado L."/>
            <person name="Arachchi H.M."/>
            <person name="Berlin A.M."/>
            <person name="Chapman S.B."/>
            <person name="Gainer-Dewar J."/>
            <person name="Goldberg J."/>
            <person name="Griggs A."/>
            <person name="Gujja S."/>
            <person name="Hansen M."/>
            <person name="Howarth C."/>
            <person name="Imamovic A."/>
            <person name="Ireland A."/>
            <person name="Larimer J."/>
            <person name="McCowan C."/>
            <person name="Murphy C."/>
            <person name="Pearson M."/>
            <person name="Poon T.W."/>
            <person name="Priest M."/>
            <person name="Roberts A."/>
            <person name="Saif S."/>
            <person name="Shea T."/>
            <person name="Sisk P."/>
            <person name="Sykes S."/>
            <person name="Wortman J."/>
            <person name="Nusbaum C."/>
            <person name="Birren B."/>
        </authorList>
    </citation>
    <scope>NUCLEOTIDE SEQUENCE [LARGE SCALE GENOMIC DNA]</scope>
    <source>
        <strain evidence="11 12">CBS 160.54</strain>
    </source>
</reference>
<evidence type="ECO:0000256" key="3">
    <source>
        <dbReference type="ARBA" id="ARBA00022603"/>
    </source>
</evidence>
<evidence type="ECO:0000256" key="8">
    <source>
        <dbReference type="ARBA" id="ARBA00048434"/>
    </source>
</evidence>
<dbReference type="GO" id="GO:0002939">
    <property type="term" value="P:tRNA N1-guanine methylation"/>
    <property type="evidence" value="ECO:0007669"/>
    <property type="project" value="TreeGrafter"/>
</dbReference>
<evidence type="ECO:0000256" key="5">
    <source>
        <dbReference type="ARBA" id="ARBA00022691"/>
    </source>
</evidence>
<dbReference type="EC" id="2.1.1.221" evidence="1"/>
<feature type="region of interest" description="Disordered" evidence="9">
    <location>
        <begin position="310"/>
        <end position="396"/>
    </location>
</feature>
<dbReference type="InterPro" id="IPR038459">
    <property type="entry name" value="MT_TRM10-typ_sf"/>
</dbReference>
<feature type="compositionally biased region" description="Low complexity" evidence="9">
    <location>
        <begin position="102"/>
        <end position="111"/>
    </location>
</feature>
<keyword evidence="3" id="KW-0489">Methyltransferase</keyword>
<comment type="catalytic activity">
    <reaction evidence="8">
        <text>guanosine(9) in tRNA + S-adenosyl-L-methionine = N(1)-methylguanosine(9) in tRNA + S-adenosyl-L-homocysteine + H(+)</text>
        <dbReference type="Rhea" id="RHEA:43156"/>
        <dbReference type="Rhea" id="RHEA-COMP:10367"/>
        <dbReference type="Rhea" id="RHEA-COMP:10368"/>
        <dbReference type="ChEBI" id="CHEBI:15378"/>
        <dbReference type="ChEBI" id="CHEBI:57856"/>
        <dbReference type="ChEBI" id="CHEBI:59789"/>
        <dbReference type="ChEBI" id="CHEBI:73542"/>
        <dbReference type="ChEBI" id="CHEBI:74269"/>
        <dbReference type="EC" id="2.1.1.221"/>
    </reaction>
</comment>
<gene>
    <name evidence="11" type="ORF">G647_04466</name>
</gene>
<dbReference type="AlphaFoldDB" id="V9DE19"/>
<evidence type="ECO:0000313" key="11">
    <source>
        <dbReference type="EMBL" id="ETI25095.1"/>
    </source>
</evidence>
<dbReference type="PANTHER" id="PTHR13563:SF13">
    <property type="entry name" value="TRNA METHYLTRANSFERASE 10 HOMOLOG A"/>
    <property type="match status" value="1"/>
</dbReference>
<dbReference type="RefSeq" id="XP_008727031.1">
    <property type="nucleotide sequence ID" value="XM_008728809.1"/>
</dbReference>
<dbReference type="PROSITE" id="PS51675">
    <property type="entry name" value="SAM_MT_TRM10"/>
    <property type="match status" value="1"/>
</dbReference>
<evidence type="ECO:0000256" key="2">
    <source>
        <dbReference type="ARBA" id="ARBA00020451"/>
    </source>
</evidence>
<feature type="compositionally biased region" description="Polar residues" evidence="9">
    <location>
        <begin position="48"/>
        <end position="66"/>
    </location>
</feature>
<feature type="compositionally biased region" description="Basic and acidic residues" evidence="9">
    <location>
        <begin position="1"/>
        <end position="18"/>
    </location>
</feature>
<dbReference type="HOGENOM" id="CLU_034384_0_0_1"/>
<dbReference type="Proteomes" id="UP000030678">
    <property type="component" value="Unassembled WGS sequence"/>
</dbReference>
<dbReference type="GO" id="GO:0000049">
    <property type="term" value="F:tRNA binding"/>
    <property type="evidence" value="ECO:0007669"/>
    <property type="project" value="TreeGrafter"/>
</dbReference>
<dbReference type="CDD" id="cd18089">
    <property type="entry name" value="SPOUT_Trm10-like"/>
    <property type="match status" value="1"/>
</dbReference>
<dbReference type="VEuPathDB" id="FungiDB:G647_04466"/>
<feature type="domain" description="SAM-dependent MTase TRM10-type" evidence="10">
    <location>
        <begin position="197"/>
        <end position="505"/>
    </location>
</feature>
<accession>V9DE19</accession>
<organism evidence="11 12">
    <name type="scientific">Cladophialophora carrionii CBS 160.54</name>
    <dbReference type="NCBI Taxonomy" id="1279043"/>
    <lineage>
        <taxon>Eukaryota</taxon>
        <taxon>Fungi</taxon>
        <taxon>Dikarya</taxon>
        <taxon>Ascomycota</taxon>
        <taxon>Pezizomycotina</taxon>
        <taxon>Eurotiomycetes</taxon>
        <taxon>Chaetothyriomycetidae</taxon>
        <taxon>Chaetothyriales</taxon>
        <taxon>Herpotrichiellaceae</taxon>
        <taxon>Cladophialophora</taxon>
    </lineage>
</organism>
<feature type="compositionally biased region" description="Basic and acidic residues" evidence="9">
    <location>
        <begin position="147"/>
        <end position="164"/>
    </location>
</feature>
<dbReference type="GO" id="GO:0005634">
    <property type="term" value="C:nucleus"/>
    <property type="evidence" value="ECO:0007669"/>
    <property type="project" value="TreeGrafter"/>
</dbReference>
<dbReference type="EMBL" id="KB822704">
    <property type="protein sequence ID" value="ETI25095.1"/>
    <property type="molecule type" value="Genomic_DNA"/>
</dbReference>
<dbReference type="PANTHER" id="PTHR13563">
    <property type="entry name" value="TRNA (GUANINE-9-) METHYLTRANSFERASE"/>
    <property type="match status" value="1"/>
</dbReference>
<evidence type="ECO:0000313" key="12">
    <source>
        <dbReference type="Proteomes" id="UP000030678"/>
    </source>
</evidence>
<protein>
    <recommendedName>
        <fullName evidence="2">tRNA (guanine(9)-N1)-methyltransferase</fullName>
        <ecNumber evidence="1">2.1.1.221</ecNumber>
    </recommendedName>
    <alternativeName>
        <fullName evidence="7">tRNA methyltransferase 10</fullName>
    </alternativeName>
    <alternativeName>
        <fullName evidence="6">tRNA(m1G9)-methyltransferase</fullName>
    </alternativeName>
</protein>
<feature type="region of interest" description="Disordered" evidence="9">
    <location>
        <begin position="1"/>
        <end position="202"/>
    </location>
</feature>
<keyword evidence="4" id="KW-0808">Transferase</keyword>
<dbReference type="GeneID" id="19982959"/>
<feature type="compositionally biased region" description="Basic and acidic residues" evidence="9">
    <location>
        <begin position="507"/>
        <end position="521"/>
    </location>
</feature>
<evidence type="ECO:0000256" key="4">
    <source>
        <dbReference type="ARBA" id="ARBA00022679"/>
    </source>
</evidence>
<dbReference type="Gene3D" id="3.40.1280.30">
    <property type="match status" value="1"/>
</dbReference>
<proteinExistence type="predicted"/>
<dbReference type="GO" id="GO:0052905">
    <property type="term" value="F:tRNA (guanosine(9)-N1)-methyltransferase activity"/>
    <property type="evidence" value="ECO:0007669"/>
    <property type="project" value="UniProtKB-EC"/>
</dbReference>
<name>V9DE19_9EURO</name>
<evidence type="ECO:0000259" key="10">
    <source>
        <dbReference type="PROSITE" id="PS51675"/>
    </source>
</evidence>
<dbReference type="InterPro" id="IPR007356">
    <property type="entry name" value="tRNA_m1G_MeTrfase_euk"/>
</dbReference>
<evidence type="ECO:0000256" key="6">
    <source>
        <dbReference type="ARBA" id="ARBA00031792"/>
    </source>
</evidence>
<evidence type="ECO:0000256" key="7">
    <source>
        <dbReference type="ARBA" id="ARBA00032166"/>
    </source>
</evidence>